<organism evidence="1 2">
    <name type="scientific">Nesidiocoris tenuis</name>
    <dbReference type="NCBI Taxonomy" id="355587"/>
    <lineage>
        <taxon>Eukaryota</taxon>
        <taxon>Metazoa</taxon>
        <taxon>Ecdysozoa</taxon>
        <taxon>Arthropoda</taxon>
        <taxon>Hexapoda</taxon>
        <taxon>Insecta</taxon>
        <taxon>Pterygota</taxon>
        <taxon>Neoptera</taxon>
        <taxon>Paraneoptera</taxon>
        <taxon>Hemiptera</taxon>
        <taxon>Heteroptera</taxon>
        <taxon>Panheteroptera</taxon>
        <taxon>Cimicomorpha</taxon>
        <taxon>Miridae</taxon>
        <taxon>Dicyphina</taxon>
        <taxon>Nesidiocoris</taxon>
    </lineage>
</organism>
<feature type="non-terminal residue" evidence="1">
    <location>
        <position position="274"/>
    </location>
</feature>
<reference evidence="1 2" key="1">
    <citation type="submission" date="2020-02" db="EMBL/GenBank/DDBJ databases">
        <authorList>
            <person name="Ferguson B K."/>
        </authorList>
    </citation>
    <scope>NUCLEOTIDE SEQUENCE [LARGE SCALE GENOMIC DNA]</scope>
</reference>
<accession>A0A6H5GG89</accession>
<name>A0A6H5GG89_9HEMI</name>
<evidence type="ECO:0000313" key="2">
    <source>
        <dbReference type="Proteomes" id="UP000479000"/>
    </source>
</evidence>
<gene>
    <name evidence="1" type="ORF">NTEN_LOCUS7809</name>
</gene>
<feature type="non-terminal residue" evidence="1">
    <location>
        <position position="1"/>
    </location>
</feature>
<dbReference type="EMBL" id="CADCXU010011883">
    <property type="protein sequence ID" value="CAB0002022.1"/>
    <property type="molecule type" value="Genomic_DNA"/>
</dbReference>
<proteinExistence type="predicted"/>
<sequence>PVPDRRSSTWPTGRLLTSAALDEPGSAVGERVRTITPRTAVNGSEKPSRWSHRRYELITEEDEGDILSSCAKCTEWSRGMQFESISDFILQSRVVQGTLQISFSRGKNNECASMRNAIICRTCLPFDSCVCSTNAWNERNCTVGRGLIRQRKDDGAMGYSCTCGLFPYASGSATHPPNETLSNYPTWCIRKFESHSWIVGTNVRHERSLHMKRSSFTSIQTGLRRPICYAKDPFKKVAFPSPQAAKDWTGVRIPRTIQLNFAKNALSKIQNKFK</sequence>
<evidence type="ECO:0000313" key="1">
    <source>
        <dbReference type="EMBL" id="CAB0002022.1"/>
    </source>
</evidence>
<protein>
    <submittedName>
        <fullName evidence="1">Uncharacterized protein</fullName>
    </submittedName>
</protein>
<dbReference type="AlphaFoldDB" id="A0A6H5GG89"/>
<keyword evidence="2" id="KW-1185">Reference proteome</keyword>
<dbReference type="Proteomes" id="UP000479000">
    <property type="component" value="Unassembled WGS sequence"/>
</dbReference>